<feature type="compositionally biased region" description="Basic and acidic residues" evidence="1">
    <location>
        <begin position="1001"/>
        <end position="1010"/>
    </location>
</feature>
<feature type="compositionally biased region" description="Pro residues" evidence="1">
    <location>
        <begin position="1111"/>
        <end position="1120"/>
    </location>
</feature>
<dbReference type="GO" id="GO:0005085">
    <property type="term" value="F:guanyl-nucleotide exchange factor activity"/>
    <property type="evidence" value="ECO:0007669"/>
    <property type="project" value="InterPro"/>
</dbReference>
<feature type="domain" description="VPS9" evidence="2">
    <location>
        <begin position="522"/>
        <end position="816"/>
    </location>
</feature>
<dbReference type="GO" id="GO:0030139">
    <property type="term" value="C:endocytic vesicle"/>
    <property type="evidence" value="ECO:0007669"/>
    <property type="project" value="TreeGrafter"/>
</dbReference>
<keyword evidence="4" id="KW-1185">Reference proteome</keyword>
<feature type="compositionally biased region" description="Basic and acidic residues" evidence="1">
    <location>
        <begin position="1020"/>
        <end position="1038"/>
    </location>
</feature>
<dbReference type="GO" id="GO:0005829">
    <property type="term" value="C:cytosol"/>
    <property type="evidence" value="ECO:0007669"/>
    <property type="project" value="TreeGrafter"/>
</dbReference>
<dbReference type="SUPFAM" id="SSF109993">
    <property type="entry name" value="VPS9 domain"/>
    <property type="match status" value="1"/>
</dbReference>
<dbReference type="RefSeq" id="XP_040630429.1">
    <property type="nucleotide sequence ID" value="XM_040769908.1"/>
</dbReference>
<feature type="compositionally biased region" description="Pro residues" evidence="1">
    <location>
        <begin position="253"/>
        <end position="274"/>
    </location>
</feature>
<gene>
    <name evidence="3" type="ORF">DACRYDRAFT_114918</name>
</gene>
<feature type="region of interest" description="Disordered" evidence="1">
    <location>
        <begin position="931"/>
        <end position="1133"/>
    </location>
</feature>
<feature type="compositionally biased region" description="Polar residues" evidence="1">
    <location>
        <begin position="680"/>
        <end position="690"/>
    </location>
</feature>
<dbReference type="InterPro" id="IPR037191">
    <property type="entry name" value="VPS9_dom_sf"/>
</dbReference>
<feature type="compositionally biased region" description="Polar residues" evidence="1">
    <location>
        <begin position="1064"/>
        <end position="1078"/>
    </location>
</feature>
<dbReference type="Pfam" id="PF02204">
    <property type="entry name" value="VPS9"/>
    <property type="match status" value="1"/>
</dbReference>
<feature type="compositionally biased region" description="Low complexity" evidence="1">
    <location>
        <begin position="65"/>
        <end position="85"/>
    </location>
</feature>
<reference evidence="3 4" key="1">
    <citation type="journal article" date="2012" name="Science">
        <title>The Paleozoic origin of enzymatic lignin decomposition reconstructed from 31 fungal genomes.</title>
        <authorList>
            <person name="Floudas D."/>
            <person name="Binder M."/>
            <person name="Riley R."/>
            <person name="Barry K."/>
            <person name="Blanchette R.A."/>
            <person name="Henrissat B."/>
            <person name="Martinez A.T."/>
            <person name="Otillar R."/>
            <person name="Spatafora J.W."/>
            <person name="Yadav J.S."/>
            <person name="Aerts A."/>
            <person name="Benoit I."/>
            <person name="Boyd A."/>
            <person name="Carlson A."/>
            <person name="Copeland A."/>
            <person name="Coutinho P.M."/>
            <person name="de Vries R.P."/>
            <person name="Ferreira P."/>
            <person name="Findley K."/>
            <person name="Foster B."/>
            <person name="Gaskell J."/>
            <person name="Glotzer D."/>
            <person name="Gorecki P."/>
            <person name="Heitman J."/>
            <person name="Hesse C."/>
            <person name="Hori C."/>
            <person name="Igarashi K."/>
            <person name="Jurgens J.A."/>
            <person name="Kallen N."/>
            <person name="Kersten P."/>
            <person name="Kohler A."/>
            <person name="Kuees U."/>
            <person name="Kumar T.K.A."/>
            <person name="Kuo A."/>
            <person name="LaButti K."/>
            <person name="Larrondo L.F."/>
            <person name="Lindquist E."/>
            <person name="Ling A."/>
            <person name="Lombard V."/>
            <person name="Lucas S."/>
            <person name="Lundell T."/>
            <person name="Martin R."/>
            <person name="McLaughlin D.J."/>
            <person name="Morgenstern I."/>
            <person name="Morin E."/>
            <person name="Murat C."/>
            <person name="Nagy L.G."/>
            <person name="Nolan M."/>
            <person name="Ohm R.A."/>
            <person name="Patyshakuliyeva A."/>
            <person name="Rokas A."/>
            <person name="Ruiz-Duenas F.J."/>
            <person name="Sabat G."/>
            <person name="Salamov A."/>
            <person name="Samejima M."/>
            <person name="Schmutz J."/>
            <person name="Slot J.C."/>
            <person name="St John F."/>
            <person name="Stenlid J."/>
            <person name="Sun H."/>
            <person name="Sun S."/>
            <person name="Syed K."/>
            <person name="Tsang A."/>
            <person name="Wiebenga A."/>
            <person name="Young D."/>
            <person name="Pisabarro A."/>
            <person name="Eastwood D.C."/>
            <person name="Martin F."/>
            <person name="Cullen D."/>
            <person name="Grigoriev I.V."/>
            <person name="Hibbett D.S."/>
        </authorList>
    </citation>
    <scope>NUCLEOTIDE SEQUENCE [LARGE SCALE GENOMIC DNA]</scope>
    <source>
        <strain evidence="3 4">DJM-731 SS1</strain>
    </source>
</reference>
<dbReference type="PANTHER" id="PTHR23101:SF25">
    <property type="entry name" value="GTPASE-ACTIVATING PROTEIN AND VPS9 DOMAIN-CONTAINING PROTEIN 1"/>
    <property type="match status" value="1"/>
</dbReference>
<sequence>MSIGRSQGQIISKDSLPAHPLLSPAPSHTSSPSLSPSTTLACASPQPISTSPKYVPYTPRHKPVASTSNTTAPAAALTTNNATGSPTSSATAGGATRELQRQNMKSEIQGLGLSGESAGWGMLDRLSSLGVADDEWEEVWGMITVGKATLLLPKEPLAPGEITADLVRDHVVFLSPPASSSPSPVVTLSGLRGTADSNSLIFRSSLPTDCTQFTNLVAPTSRGPTLAALPPLPLPLSNADLSTPYPTFIVHGPPTPVPLPPRPSPVPPPLPNRPKPAQHPTNRLVSLPFSLFGSKSPTPTPAPPPPVPVPSPPTPPTHLVGEGPTIDVWPIETLLRTREVVHQIGRAVKAEIKLALHGLPGWVTDRVSTFVAPYLPALAQAKKGKLRPSPFSTFTLSNGASNSSSGAGAHASPSPNPSPSPEQQPTPEAFQQFYSSIHQDLQLYFEHAHSPTTSLLGRRSKELDHPAEREEEEREKELDEKASFFHGSTRAAALRDALDRVEAVVCILLFDRLFRPQDSDDDRHDEALASRIAALNMLDLGLEHLGVDVVGRKGEGDKEVEEVVKACGRELQKLPLVQAPREKAAILVTAHKIVADGLAQLPPLRLRPETEVEQELELELGERTARPALLEESGELTARPFPPNPAIHVQLEEQELQEGVNGYPPALHASMEQELEQAQRDTVTSRSSASEGEGQDVFVRTPPVPPLRFPERVGEEESQGQREPPPLPPRHRSASPPPSSISPARSSSPQATAAADLMLPLIIFAVVKSNPAQLVSHLLYVQRYRDSAVGGEENYCLINLSAVVEFLEHVDLGVLGLGGQDKVLSIDELTPIPLVRSPQAQAQAEAVENMGGRLRGTVNQVGELAASTNKVISGVVDSSFSALRGLLSQNQGTMSADPGSPTDELAKIARPGFGLLRRASGFSIASMAASLPGGHGRARSMHGEEDEEGGRPLVEVVGSRANSIREERETDSDGSEEETGTSGQTEEEDEDEEEEEDEEREPGYRSDVRSVRSFSSMMSRESRDRDERRERMSIHDRLANMAAGRFNHPKGASGAGHADPAGRKQQSPPRSRKNSLLSPNAPAGNVHPQPGIDSHSPSPRDQSPAVLPAALPSPPAPLPLPKIHGPSTRFMECSPDDLRLSEIGELLREYRRVVGALKVVGGFEE</sequence>
<dbReference type="PANTHER" id="PTHR23101">
    <property type="entry name" value="RAB GDP/GTP EXCHANGE FACTOR"/>
    <property type="match status" value="1"/>
</dbReference>
<dbReference type="GeneID" id="63684970"/>
<dbReference type="Proteomes" id="UP000030653">
    <property type="component" value="Unassembled WGS sequence"/>
</dbReference>
<feature type="region of interest" description="Disordered" evidence="1">
    <location>
        <begin position="455"/>
        <end position="481"/>
    </location>
</feature>
<accession>M5G5P2</accession>
<dbReference type="AlphaFoldDB" id="M5G5P2"/>
<dbReference type="PROSITE" id="PS51205">
    <property type="entry name" value="VPS9"/>
    <property type="match status" value="1"/>
</dbReference>
<feature type="region of interest" description="Disordered" evidence="1">
    <location>
        <begin position="397"/>
        <end position="426"/>
    </location>
</feature>
<dbReference type="GO" id="GO:0031267">
    <property type="term" value="F:small GTPase binding"/>
    <property type="evidence" value="ECO:0007669"/>
    <property type="project" value="TreeGrafter"/>
</dbReference>
<dbReference type="OMA" id="VKSNPPH"/>
<feature type="compositionally biased region" description="Basic and acidic residues" evidence="1">
    <location>
        <begin position="459"/>
        <end position="468"/>
    </location>
</feature>
<feature type="compositionally biased region" description="Polar residues" evidence="1">
    <location>
        <begin position="1"/>
        <end position="12"/>
    </location>
</feature>
<organism evidence="3 4">
    <name type="scientific">Dacryopinax primogenitus (strain DJM 731)</name>
    <name type="common">Brown rot fungus</name>
    <dbReference type="NCBI Taxonomy" id="1858805"/>
    <lineage>
        <taxon>Eukaryota</taxon>
        <taxon>Fungi</taxon>
        <taxon>Dikarya</taxon>
        <taxon>Basidiomycota</taxon>
        <taxon>Agaricomycotina</taxon>
        <taxon>Dacrymycetes</taxon>
        <taxon>Dacrymycetales</taxon>
        <taxon>Dacrymycetaceae</taxon>
        <taxon>Dacryopinax</taxon>
    </lineage>
</organism>
<feature type="compositionally biased region" description="Low complexity" evidence="1">
    <location>
        <begin position="397"/>
        <end position="413"/>
    </location>
</feature>
<evidence type="ECO:0000313" key="4">
    <source>
        <dbReference type="Proteomes" id="UP000030653"/>
    </source>
</evidence>
<feature type="compositionally biased region" description="Acidic residues" evidence="1">
    <location>
        <begin position="969"/>
        <end position="1000"/>
    </location>
</feature>
<dbReference type="OrthoDB" id="10264848at2759"/>
<dbReference type="InterPro" id="IPR045046">
    <property type="entry name" value="Vps9-like"/>
</dbReference>
<dbReference type="GO" id="GO:0016192">
    <property type="term" value="P:vesicle-mediated transport"/>
    <property type="evidence" value="ECO:0007669"/>
    <property type="project" value="InterPro"/>
</dbReference>
<feature type="compositionally biased region" description="Low complexity" evidence="1">
    <location>
        <begin position="15"/>
        <end position="41"/>
    </location>
</feature>
<feature type="region of interest" description="Disordered" evidence="1">
    <location>
        <begin position="1"/>
        <end position="98"/>
    </location>
</feature>
<feature type="region of interest" description="Disordered" evidence="1">
    <location>
        <begin position="252"/>
        <end position="315"/>
    </location>
</feature>
<dbReference type="InterPro" id="IPR003123">
    <property type="entry name" value="VPS9"/>
</dbReference>
<name>M5G5P2_DACPD</name>
<protein>
    <recommendedName>
        <fullName evidence="2">VPS9 domain-containing protein</fullName>
    </recommendedName>
</protein>
<evidence type="ECO:0000313" key="3">
    <source>
        <dbReference type="EMBL" id="EJU03535.1"/>
    </source>
</evidence>
<evidence type="ECO:0000259" key="2">
    <source>
        <dbReference type="PROSITE" id="PS51205"/>
    </source>
</evidence>
<feature type="compositionally biased region" description="Pro residues" evidence="1">
    <location>
        <begin position="298"/>
        <end position="315"/>
    </location>
</feature>
<dbReference type="STRING" id="1858805.M5G5P2"/>
<feature type="region of interest" description="Disordered" evidence="1">
    <location>
        <begin position="672"/>
        <end position="749"/>
    </location>
</feature>
<evidence type="ECO:0000256" key="1">
    <source>
        <dbReference type="SAM" id="MobiDB-lite"/>
    </source>
</evidence>
<feature type="compositionally biased region" description="Pro residues" evidence="1">
    <location>
        <begin position="414"/>
        <end position="424"/>
    </location>
</feature>
<dbReference type="Gene3D" id="1.20.1050.80">
    <property type="entry name" value="VPS9 domain"/>
    <property type="match status" value="2"/>
</dbReference>
<dbReference type="EMBL" id="JH795859">
    <property type="protein sequence ID" value="EJU03535.1"/>
    <property type="molecule type" value="Genomic_DNA"/>
</dbReference>
<dbReference type="HOGENOM" id="CLU_009189_0_0_1"/>
<proteinExistence type="predicted"/>